<evidence type="ECO:0000256" key="1">
    <source>
        <dbReference type="SAM" id="Coils"/>
    </source>
</evidence>
<dbReference type="KEGG" id="had:CDV25_03810"/>
<dbReference type="Proteomes" id="UP000244890">
    <property type="component" value="Chromosome"/>
</dbReference>
<protein>
    <submittedName>
        <fullName evidence="2">Uncharacterized protein</fullName>
    </submittedName>
</protein>
<accession>A0A2U8FCL1</accession>
<reference evidence="2 3" key="1">
    <citation type="submission" date="2017-06" db="EMBL/GenBank/DDBJ databases">
        <title>Complete genome of Helicobacter apodemus.</title>
        <authorList>
            <person name="Cho S."/>
        </authorList>
    </citation>
    <scope>NUCLEOTIDE SEQUENCE [LARGE SCALE GENOMIC DNA]</scope>
    <source>
        <strain evidence="3">SNUVETPUB-15-01</strain>
    </source>
</reference>
<name>A0A2U8FCL1_9HELI</name>
<dbReference type="RefSeq" id="WP_108910846.1">
    <property type="nucleotide sequence ID" value="NZ_CP021886.1"/>
</dbReference>
<proteinExistence type="predicted"/>
<evidence type="ECO:0000313" key="2">
    <source>
        <dbReference type="EMBL" id="AWI33990.1"/>
    </source>
</evidence>
<dbReference type="EMBL" id="CP021886">
    <property type="protein sequence ID" value="AWI33990.1"/>
    <property type="molecule type" value="Genomic_DNA"/>
</dbReference>
<organism evidence="2 3">
    <name type="scientific">Helicobacter apodemus</name>
    <dbReference type="NCBI Taxonomy" id="135569"/>
    <lineage>
        <taxon>Bacteria</taxon>
        <taxon>Pseudomonadati</taxon>
        <taxon>Campylobacterota</taxon>
        <taxon>Epsilonproteobacteria</taxon>
        <taxon>Campylobacterales</taxon>
        <taxon>Helicobacteraceae</taxon>
        <taxon>Helicobacter</taxon>
    </lineage>
</organism>
<evidence type="ECO:0000313" key="3">
    <source>
        <dbReference type="Proteomes" id="UP000244890"/>
    </source>
</evidence>
<feature type="coiled-coil region" evidence="1">
    <location>
        <begin position="24"/>
        <end position="89"/>
    </location>
</feature>
<sequence length="198" mass="23032">MNHSYALQEITKKLETIKESWQIYEIFEAEKKRFNEEYQSLQKDKEELIQTFNEVSAKNALLKVQNNELEEKNKALENALKEKLHLLESSQEILKLEKSNPKIDLSLIKAHLNALGNLLSQANVDLPPKPIVLKKLEISYQKRKKLLATPANDYVSLQEAMELFYLLEQLLEQIQAITLEYSKINSEIAYQENRENGS</sequence>
<gene>
    <name evidence="2" type="ORF">CDV25_03810</name>
</gene>
<keyword evidence="1" id="KW-0175">Coiled coil</keyword>
<dbReference type="AlphaFoldDB" id="A0A2U8FCL1"/>
<dbReference type="OrthoDB" id="5322116at2"/>